<dbReference type="Proteomes" id="UP000520156">
    <property type="component" value="Unassembled WGS sequence"/>
</dbReference>
<reference evidence="1 2" key="1">
    <citation type="submission" date="2020-08" db="EMBL/GenBank/DDBJ databases">
        <title>The genome sequence of Novosphingobium flavum 4Y4.</title>
        <authorList>
            <person name="Liu Y."/>
        </authorList>
    </citation>
    <scope>NUCLEOTIDE SEQUENCE [LARGE SCALE GENOMIC DNA]</scope>
    <source>
        <strain evidence="1 2">4Y4</strain>
    </source>
</reference>
<name>A0A7X1FAL7_9SPHN</name>
<evidence type="ECO:0000313" key="2">
    <source>
        <dbReference type="Proteomes" id="UP000520156"/>
    </source>
</evidence>
<sequence length="387" mass="39848">MLATPLHAQAVGSPFTTHTRYDALGRVTGTIAADPDGAGALPAPATRNTYDAAGNLTRVETGAITTLPASTVAPSAWTGFTVEVTTDYTYDVMGRRLTQRVRGSDGVTVSLQQFSYDSLGRQLCSVVRMNPGTFAASQPDACTLGPAGAAGTANAKGPDRIIRTVYDAAGRVLQVRKGVGTADEVADVQNDPVNLVDYDGQEAGCVTLNTGCGVSESAGSWESFKGFVSTVVDFIPGIGDIKGGVEAARNPTPGSVFGAIAGLAPGLGDAAGKVIKNADRMADVAAKGLRGEAATAARLGTGVTGRRVTLEASNGRRSVVDFTTRNRGVVESKNGPGARLSPGQRAVRDDIRAGRPVIPRGQNAKDAGLQPGVPTKMKCHITHRTNC</sequence>
<dbReference type="EMBL" id="JACLAU010000039">
    <property type="protein sequence ID" value="MBC2653214.1"/>
    <property type="molecule type" value="Genomic_DNA"/>
</dbReference>
<gene>
    <name evidence="1" type="ORF">H7F49_16090</name>
</gene>
<evidence type="ECO:0000313" key="1">
    <source>
        <dbReference type="EMBL" id="MBC2653214.1"/>
    </source>
</evidence>
<proteinExistence type="predicted"/>
<protein>
    <recommendedName>
        <fullName evidence="3">YD repeat-containing protein</fullName>
    </recommendedName>
</protein>
<dbReference type="RefSeq" id="WP_185684601.1">
    <property type="nucleotide sequence ID" value="NZ_JACLAU010000039.1"/>
</dbReference>
<comment type="caution">
    <text evidence="1">The sequence shown here is derived from an EMBL/GenBank/DDBJ whole genome shotgun (WGS) entry which is preliminary data.</text>
</comment>
<organism evidence="1 2">
    <name type="scientific">Novosphingobium aerophilum</name>
    <dbReference type="NCBI Taxonomy" id="2839843"/>
    <lineage>
        <taxon>Bacteria</taxon>
        <taxon>Pseudomonadati</taxon>
        <taxon>Pseudomonadota</taxon>
        <taxon>Alphaproteobacteria</taxon>
        <taxon>Sphingomonadales</taxon>
        <taxon>Sphingomonadaceae</taxon>
        <taxon>Novosphingobium</taxon>
    </lineage>
</organism>
<keyword evidence="2" id="KW-1185">Reference proteome</keyword>
<dbReference type="Gene3D" id="2.180.10.10">
    <property type="entry name" value="RHS repeat-associated core"/>
    <property type="match status" value="1"/>
</dbReference>
<evidence type="ECO:0008006" key="3">
    <source>
        <dbReference type="Google" id="ProtNLM"/>
    </source>
</evidence>
<accession>A0A7X1FAL7</accession>
<dbReference type="AlphaFoldDB" id="A0A7X1FAL7"/>